<dbReference type="Proteomes" id="UP000295310">
    <property type="component" value="Unassembled WGS sequence"/>
</dbReference>
<comment type="caution">
    <text evidence="2">The sequence shown here is derived from an EMBL/GenBank/DDBJ whole genome shotgun (WGS) entry which is preliminary data.</text>
</comment>
<dbReference type="InterPro" id="IPR001387">
    <property type="entry name" value="Cro/C1-type_HTH"/>
</dbReference>
<feature type="domain" description="HTH cro/C1-type" evidence="1">
    <location>
        <begin position="6"/>
        <end position="61"/>
    </location>
</feature>
<dbReference type="Gene3D" id="1.10.260.40">
    <property type="entry name" value="lambda repressor-like DNA-binding domains"/>
    <property type="match status" value="1"/>
</dbReference>
<name>A0A4R6BFJ7_9STAP</name>
<dbReference type="PROSITE" id="PS50943">
    <property type="entry name" value="HTH_CROC1"/>
    <property type="match status" value="1"/>
</dbReference>
<dbReference type="RefSeq" id="WP_133431455.1">
    <property type="nucleotide sequence ID" value="NZ_SCWA01000004.1"/>
</dbReference>
<dbReference type="SMART" id="SM00530">
    <property type="entry name" value="HTH_XRE"/>
    <property type="match status" value="1"/>
</dbReference>
<evidence type="ECO:0000259" key="1">
    <source>
        <dbReference type="PROSITE" id="PS50943"/>
    </source>
</evidence>
<dbReference type="GO" id="GO:0003677">
    <property type="term" value="F:DNA binding"/>
    <property type="evidence" value="ECO:0007669"/>
    <property type="project" value="InterPro"/>
</dbReference>
<dbReference type="CDD" id="cd00093">
    <property type="entry name" value="HTH_XRE"/>
    <property type="match status" value="1"/>
</dbReference>
<dbReference type="OrthoDB" id="9805309at2"/>
<protein>
    <submittedName>
        <fullName evidence="2">XRE family transcriptional regulator</fullName>
    </submittedName>
</protein>
<reference evidence="2 3" key="1">
    <citation type="submission" date="2019-01" db="EMBL/GenBank/DDBJ databases">
        <title>Draft genome sequences of the type strains of six Macrococcus species.</title>
        <authorList>
            <person name="Mazhar S."/>
            <person name="Altermann E."/>
            <person name="Hill C."/>
            <person name="Mcauliffe O."/>
        </authorList>
    </citation>
    <scope>NUCLEOTIDE SEQUENCE [LARGE SCALE GENOMIC DNA]</scope>
    <source>
        <strain evidence="2 3">CCM4811</strain>
    </source>
</reference>
<sequence>MIKVKLKEILKERNMTLNELSQITGISAKTLSLFQNKKTESVHYKTLEKIAIALNIEIGDIIVNKEKSFLLNLKTENIKDYEYKATLKIQCVEEFQNEYEYETKDKEYFETDLYFDLDIYKRKNYLRIFINIKSLDYSTIPYEFNIEKFYKLKGIHEQNLDTSLEENFLTVVSYLIAQNILIKLPQESTNTLFVDKKELFDSIKKNFELNSDEINVGYPEFEELDTIKLKPRIEFSYTNHDDLPLNKYFELIPDFDLLIQKNIISTLFYYEKTNEITTVISL</sequence>
<organism evidence="2 3">
    <name type="scientific">Macrococcus brunensis</name>
    <dbReference type="NCBI Taxonomy" id="198483"/>
    <lineage>
        <taxon>Bacteria</taxon>
        <taxon>Bacillati</taxon>
        <taxon>Bacillota</taxon>
        <taxon>Bacilli</taxon>
        <taxon>Bacillales</taxon>
        <taxon>Staphylococcaceae</taxon>
        <taxon>Macrococcus</taxon>
    </lineage>
</organism>
<dbReference type="InterPro" id="IPR010982">
    <property type="entry name" value="Lambda_DNA-bd_dom_sf"/>
</dbReference>
<evidence type="ECO:0000313" key="2">
    <source>
        <dbReference type="EMBL" id="TDL98523.1"/>
    </source>
</evidence>
<proteinExistence type="predicted"/>
<dbReference type="SUPFAM" id="SSF47413">
    <property type="entry name" value="lambda repressor-like DNA-binding domains"/>
    <property type="match status" value="1"/>
</dbReference>
<gene>
    <name evidence="2" type="ORF">ERX27_03545</name>
</gene>
<accession>A0A4R6BFJ7</accession>
<dbReference type="Pfam" id="PF13443">
    <property type="entry name" value="HTH_26"/>
    <property type="match status" value="1"/>
</dbReference>
<dbReference type="AlphaFoldDB" id="A0A4R6BFJ7"/>
<evidence type="ECO:0000313" key="3">
    <source>
        <dbReference type="Proteomes" id="UP000295310"/>
    </source>
</evidence>
<dbReference type="EMBL" id="SCWA01000004">
    <property type="protein sequence ID" value="TDL98523.1"/>
    <property type="molecule type" value="Genomic_DNA"/>
</dbReference>
<keyword evidence="3" id="KW-1185">Reference proteome</keyword>